<dbReference type="EMBL" id="KV417315">
    <property type="protein sequence ID" value="KZO91972.1"/>
    <property type="molecule type" value="Genomic_DNA"/>
</dbReference>
<dbReference type="AlphaFoldDB" id="A0A167HTS0"/>
<feature type="region of interest" description="Disordered" evidence="1">
    <location>
        <begin position="196"/>
        <end position="237"/>
    </location>
</feature>
<feature type="region of interest" description="Disordered" evidence="1">
    <location>
        <begin position="40"/>
        <end position="70"/>
    </location>
</feature>
<sequence>MRRSNCKGRNLGALQSTTNTPRLPGIATLSRLAASQSRYQYKGCPNPSQRIPPTRPSFSSHTSDSAQHPPNTEKIINAYEADQERIVNVLPRTLGQTFSFLDENTIRVAGTDSGALEICTIPSLSASSPPNSDASTSTSPGSARSPPQLMKRVRLLLALRPSNVTTRSILARSDPPPAEGPFGLWKMPEPGRGVCTSAGASASASAYGSPTPGGASSSTPRAGSPNEEEGTWEKAEESELFYPSPSARLLTISLTLDSSPDTVPNLRIFVLFSTLLATLRLPEQFLPSPSLSAPRSRALQAHYDPSSILILPWPTWSSHARASTKPHEPHGYVCYTHGYSYITSSPFISAHLHGQAQQAGLAGLVAADALEGLFCTKVEVWDFNPANGAEGQVGAGAGAEGQAQAGWTTRRRGRSLARPGGEDGGRGGGQWAELAQLVEEGVQEWLDTDEEEEEEEEDGFEDMADDSGNELPAGADQAAPAAQGVQAQLVPVPAAPRLPAIEQLLLAPTTLPAQDVFVHPVHSGLAAVVMSLEVPGLLSGLTIDGERIIMLIQRGGREMLKGHVF</sequence>
<name>A0A167HTS0_CALVF</name>
<feature type="compositionally biased region" description="Low complexity" evidence="1">
    <location>
        <begin position="196"/>
        <end position="220"/>
    </location>
</feature>
<feature type="compositionally biased region" description="Acidic residues" evidence="1">
    <location>
        <begin position="446"/>
        <end position="468"/>
    </location>
</feature>
<protein>
    <submittedName>
        <fullName evidence="2">Uncharacterized protein</fullName>
    </submittedName>
</protein>
<feature type="compositionally biased region" description="Polar residues" evidence="1">
    <location>
        <begin position="122"/>
        <end position="142"/>
    </location>
</feature>
<accession>A0A167HTS0</accession>
<evidence type="ECO:0000313" key="2">
    <source>
        <dbReference type="EMBL" id="KZO91972.1"/>
    </source>
</evidence>
<feature type="region of interest" description="Disordered" evidence="1">
    <location>
        <begin position="446"/>
        <end position="477"/>
    </location>
</feature>
<feature type="region of interest" description="Disordered" evidence="1">
    <location>
        <begin position="1"/>
        <end position="25"/>
    </location>
</feature>
<keyword evidence="3" id="KW-1185">Reference proteome</keyword>
<reference evidence="2 3" key="1">
    <citation type="journal article" date="2016" name="Mol. Biol. Evol.">
        <title>Comparative Genomics of Early-Diverging Mushroom-Forming Fungi Provides Insights into the Origins of Lignocellulose Decay Capabilities.</title>
        <authorList>
            <person name="Nagy L.G."/>
            <person name="Riley R."/>
            <person name="Tritt A."/>
            <person name="Adam C."/>
            <person name="Daum C."/>
            <person name="Floudas D."/>
            <person name="Sun H."/>
            <person name="Yadav J.S."/>
            <person name="Pangilinan J."/>
            <person name="Larsson K.H."/>
            <person name="Matsuura K."/>
            <person name="Barry K."/>
            <person name="Labutti K."/>
            <person name="Kuo R."/>
            <person name="Ohm R.A."/>
            <person name="Bhattacharya S.S."/>
            <person name="Shirouzu T."/>
            <person name="Yoshinaga Y."/>
            <person name="Martin F.M."/>
            <person name="Grigoriev I.V."/>
            <person name="Hibbett D.S."/>
        </authorList>
    </citation>
    <scope>NUCLEOTIDE SEQUENCE [LARGE SCALE GENOMIC DNA]</scope>
    <source>
        <strain evidence="2 3">TUFC12733</strain>
    </source>
</reference>
<proteinExistence type="predicted"/>
<organism evidence="2 3">
    <name type="scientific">Calocera viscosa (strain TUFC12733)</name>
    <dbReference type="NCBI Taxonomy" id="1330018"/>
    <lineage>
        <taxon>Eukaryota</taxon>
        <taxon>Fungi</taxon>
        <taxon>Dikarya</taxon>
        <taxon>Basidiomycota</taxon>
        <taxon>Agaricomycotina</taxon>
        <taxon>Dacrymycetes</taxon>
        <taxon>Dacrymycetales</taxon>
        <taxon>Dacrymycetaceae</taxon>
        <taxon>Calocera</taxon>
    </lineage>
</organism>
<feature type="region of interest" description="Disordered" evidence="1">
    <location>
        <begin position="122"/>
        <end position="148"/>
    </location>
</feature>
<evidence type="ECO:0000313" key="3">
    <source>
        <dbReference type="Proteomes" id="UP000076738"/>
    </source>
</evidence>
<dbReference type="Proteomes" id="UP000076738">
    <property type="component" value="Unassembled WGS sequence"/>
</dbReference>
<feature type="region of interest" description="Disordered" evidence="1">
    <location>
        <begin position="391"/>
        <end position="429"/>
    </location>
</feature>
<gene>
    <name evidence="2" type="ORF">CALVIDRAFT_601808</name>
</gene>
<evidence type="ECO:0000256" key="1">
    <source>
        <dbReference type="SAM" id="MobiDB-lite"/>
    </source>
</evidence>
<feature type="compositionally biased region" description="Polar residues" evidence="1">
    <location>
        <begin position="46"/>
        <end position="70"/>
    </location>
</feature>